<sequence>MKKKNLITIKDIAKEAGVSPTTVSNVIHKKYEHVSAETVRKIEKIIEEKGYVPNMLARSLVKRNSKIIGVINCLIPTARGSFIQDPFHTVFLGGVEKELSSRGYFIMLRTVNNKEELIALLKNWNLDGVIVTGIFEDEFYETLLKTEIPVVLIDSYVDGDRFLKVGLEDFKGGYLATKYLIEKGHREILFVSPKIKPKGVLEERLKGYKKALEEFGIPFKKENVYEHGTRVEECIELGRKLSERKDFTAIFVTADIMAAGIMSGLIEMGVKIPDEVSIVGFDDLDISLITSPRLTTIHQDVEKKGIIAAKMLVDYLEGKPIKERTVILPVRIVERESVRYFAKN</sequence>
<name>A0A7V3ZK95_DICTH</name>
<dbReference type="AlphaFoldDB" id="A0A7V3ZK95"/>
<dbReference type="Gene3D" id="3.40.50.2300">
    <property type="match status" value="2"/>
</dbReference>
<dbReference type="EMBL" id="DTDV01000023">
    <property type="protein sequence ID" value="HGK24493.1"/>
    <property type="molecule type" value="Genomic_DNA"/>
</dbReference>
<gene>
    <name evidence="5" type="ORF">ENU78_08760</name>
</gene>
<dbReference type="GO" id="GO:0003700">
    <property type="term" value="F:DNA-binding transcription factor activity"/>
    <property type="evidence" value="ECO:0007669"/>
    <property type="project" value="TreeGrafter"/>
</dbReference>
<dbReference type="Gene3D" id="1.10.260.40">
    <property type="entry name" value="lambda repressor-like DNA-binding domains"/>
    <property type="match status" value="1"/>
</dbReference>
<evidence type="ECO:0000313" key="5">
    <source>
        <dbReference type="EMBL" id="HGK24493.1"/>
    </source>
</evidence>
<dbReference type="PROSITE" id="PS00356">
    <property type="entry name" value="HTH_LACI_1"/>
    <property type="match status" value="1"/>
</dbReference>
<reference evidence="5" key="1">
    <citation type="journal article" date="2020" name="mSystems">
        <title>Genome- and Community-Level Interaction Insights into Carbon Utilization and Element Cycling Functions of Hydrothermarchaeota in Hydrothermal Sediment.</title>
        <authorList>
            <person name="Zhou Z."/>
            <person name="Liu Y."/>
            <person name="Xu W."/>
            <person name="Pan J."/>
            <person name="Luo Z.H."/>
            <person name="Li M."/>
        </authorList>
    </citation>
    <scope>NUCLEOTIDE SEQUENCE [LARGE SCALE GENOMIC DNA]</scope>
    <source>
        <strain evidence="5">SpSt-70</strain>
    </source>
</reference>
<keyword evidence="2" id="KW-0238">DNA-binding</keyword>
<keyword evidence="1" id="KW-0805">Transcription regulation</keyword>
<dbReference type="SUPFAM" id="SSF47413">
    <property type="entry name" value="lambda repressor-like DNA-binding domains"/>
    <property type="match status" value="1"/>
</dbReference>
<dbReference type="SMART" id="SM00354">
    <property type="entry name" value="HTH_LACI"/>
    <property type="match status" value="1"/>
</dbReference>
<feature type="domain" description="HTH lacI-type" evidence="4">
    <location>
        <begin position="7"/>
        <end position="62"/>
    </location>
</feature>
<keyword evidence="3" id="KW-0804">Transcription</keyword>
<dbReference type="PRINTS" id="PR00036">
    <property type="entry name" value="HTHLACI"/>
</dbReference>
<dbReference type="GO" id="GO:0000976">
    <property type="term" value="F:transcription cis-regulatory region binding"/>
    <property type="evidence" value="ECO:0007669"/>
    <property type="project" value="TreeGrafter"/>
</dbReference>
<dbReference type="PANTHER" id="PTHR30146:SF24">
    <property type="entry name" value="XYLOSE OPERON REGULATORY PROTEIN"/>
    <property type="match status" value="1"/>
</dbReference>
<evidence type="ECO:0000256" key="1">
    <source>
        <dbReference type="ARBA" id="ARBA00023015"/>
    </source>
</evidence>
<dbReference type="Pfam" id="PF13377">
    <property type="entry name" value="Peripla_BP_3"/>
    <property type="match status" value="1"/>
</dbReference>
<dbReference type="PROSITE" id="PS50932">
    <property type="entry name" value="HTH_LACI_2"/>
    <property type="match status" value="1"/>
</dbReference>
<evidence type="ECO:0000259" key="4">
    <source>
        <dbReference type="PROSITE" id="PS50932"/>
    </source>
</evidence>
<dbReference type="InterPro" id="IPR046335">
    <property type="entry name" value="LacI/GalR-like_sensor"/>
</dbReference>
<dbReference type="InterPro" id="IPR028082">
    <property type="entry name" value="Peripla_BP_I"/>
</dbReference>
<dbReference type="PANTHER" id="PTHR30146">
    <property type="entry name" value="LACI-RELATED TRANSCRIPTIONAL REPRESSOR"/>
    <property type="match status" value="1"/>
</dbReference>
<evidence type="ECO:0000256" key="3">
    <source>
        <dbReference type="ARBA" id="ARBA00023163"/>
    </source>
</evidence>
<dbReference type="Pfam" id="PF00356">
    <property type="entry name" value="LacI"/>
    <property type="match status" value="1"/>
</dbReference>
<dbReference type="InterPro" id="IPR000843">
    <property type="entry name" value="HTH_LacI"/>
</dbReference>
<dbReference type="InterPro" id="IPR010982">
    <property type="entry name" value="Lambda_DNA-bd_dom_sf"/>
</dbReference>
<comment type="caution">
    <text evidence="5">The sequence shown here is derived from an EMBL/GenBank/DDBJ whole genome shotgun (WGS) entry which is preliminary data.</text>
</comment>
<dbReference type="CDD" id="cd01392">
    <property type="entry name" value="HTH_LacI"/>
    <property type="match status" value="1"/>
</dbReference>
<proteinExistence type="predicted"/>
<organism evidence="5">
    <name type="scientific">Dictyoglomus thermophilum</name>
    <dbReference type="NCBI Taxonomy" id="14"/>
    <lineage>
        <taxon>Bacteria</taxon>
        <taxon>Pseudomonadati</taxon>
        <taxon>Dictyoglomota</taxon>
        <taxon>Dictyoglomia</taxon>
        <taxon>Dictyoglomales</taxon>
        <taxon>Dictyoglomaceae</taxon>
        <taxon>Dictyoglomus</taxon>
    </lineage>
</organism>
<dbReference type="SUPFAM" id="SSF53822">
    <property type="entry name" value="Periplasmic binding protein-like I"/>
    <property type="match status" value="1"/>
</dbReference>
<evidence type="ECO:0000256" key="2">
    <source>
        <dbReference type="ARBA" id="ARBA00023125"/>
    </source>
</evidence>
<accession>A0A7V3ZK95</accession>
<protein>
    <submittedName>
        <fullName evidence="5">LacI family transcriptional regulator</fullName>
    </submittedName>
</protein>
<dbReference type="CDD" id="cd06267">
    <property type="entry name" value="PBP1_LacI_sugar_binding-like"/>
    <property type="match status" value="1"/>
</dbReference>